<dbReference type="PANTHER" id="PTHR13113">
    <property type="entry name" value="ECSIT EVOLUTIONARILY CONSERVED SIGNALING INTERMEDIATE IN TOLL PATHWAYS"/>
    <property type="match status" value="1"/>
</dbReference>
<keyword evidence="10" id="KW-0496">Mitochondrion</keyword>
<sequence>MLQLSNWICWSVVYVGSRPPCASKMNATRFLFHTRSLRLPLLCVGGLRNKSVSSGPIAVRQVLSSDHCARRCLCSKPVFSRDPSQSEESQDKPNKSLISYDDLFERAAVDSKNKATFSRVLDVFKNKDVRRRGHVEFIYVALKKMAEFGVERDLAVYNKLLDVFPKEVFIPRNFIQRMFNHYPRQQECGVQILEQMESYGVMPNVETKVLLIQIFGKKSHPIRKYQRLMYWFPRFKHVNPYPVPRELPQDPVDLARFSLHRIAADLNAKVTLYQMPSSDYSEDGSLVCQPYIVGIQSPDQREVLAKHRPDRPVFVEGPFPLWLRRTCVYYYVLRADPLPPEEKVEEPVDPERNFFYPLELDLDYDRDLGDDEDFDVDEEEGPVYAMCMTGSGDRDTLAKWISGLQETNPILGCTPTVFRLDSGPSEVQSCAVSDHPEIEDVLQGQKMAQ</sequence>
<dbReference type="Pfam" id="PF06239">
    <property type="entry name" value="ECSIT_N"/>
    <property type="match status" value="1"/>
</dbReference>
<dbReference type="Proteomes" id="UP000886611">
    <property type="component" value="Unassembled WGS sequence"/>
</dbReference>
<dbReference type="AlphaFoldDB" id="A0A8X7XLA9"/>
<comment type="caution">
    <text evidence="13">The sequence shown here is derived from an EMBL/GenBank/DDBJ whole genome shotgun (WGS) entry which is preliminary data.</text>
</comment>
<evidence type="ECO:0000313" key="14">
    <source>
        <dbReference type="Proteomes" id="UP000886611"/>
    </source>
</evidence>
<dbReference type="SMART" id="SM01284">
    <property type="entry name" value="ECSIT_Cterm"/>
    <property type="match status" value="1"/>
</dbReference>
<comment type="similarity">
    <text evidence="4">Belongs to the ECSIT family.</text>
</comment>
<feature type="domain" description="ECSIT C-terminal" evidence="12">
    <location>
        <begin position="297"/>
        <end position="421"/>
    </location>
</feature>
<evidence type="ECO:0000256" key="1">
    <source>
        <dbReference type="ARBA" id="ARBA00004123"/>
    </source>
</evidence>
<feature type="non-terminal residue" evidence="13">
    <location>
        <position position="449"/>
    </location>
</feature>
<evidence type="ECO:0000256" key="11">
    <source>
        <dbReference type="ARBA" id="ARBA00023242"/>
    </source>
</evidence>
<evidence type="ECO:0000256" key="6">
    <source>
        <dbReference type="ARBA" id="ARBA00022490"/>
    </source>
</evidence>
<dbReference type="GO" id="GO:0005739">
    <property type="term" value="C:mitochondrion"/>
    <property type="evidence" value="ECO:0007669"/>
    <property type="project" value="UniProtKB-SubCell"/>
</dbReference>
<protein>
    <recommendedName>
        <fullName evidence="5">Evolutionarily conserved signaling intermediate in Toll pathway, mitochondrial</fullName>
    </recommendedName>
</protein>
<evidence type="ECO:0000256" key="9">
    <source>
        <dbReference type="ARBA" id="ARBA00022946"/>
    </source>
</evidence>
<dbReference type="Pfam" id="PF14784">
    <property type="entry name" value="ECSIT_C"/>
    <property type="match status" value="1"/>
</dbReference>
<evidence type="ECO:0000259" key="12">
    <source>
        <dbReference type="SMART" id="SM01284"/>
    </source>
</evidence>
<feature type="non-terminal residue" evidence="13">
    <location>
        <position position="1"/>
    </location>
</feature>
<evidence type="ECO:0000256" key="5">
    <source>
        <dbReference type="ARBA" id="ARBA00019998"/>
    </source>
</evidence>
<dbReference type="PANTHER" id="PTHR13113:SF1">
    <property type="entry name" value="EVOLUTIONARILY CONSERVED SIGNALING INTERMEDIATE IN TOLL PATHWAY, MITOCHONDRIAL"/>
    <property type="match status" value="1"/>
</dbReference>
<gene>
    <name evidence="13" type="primary">Ecsit</name>
    <name evidence="13" type="ORF">GTO96_0005905</name>
</gene>
<keyword evidence="14" id="KW-1185">Reference proteome</keyword>
<keyword evidence="6" id="KW-0963">Cytoplasm</keyword>
<evidence type="ECO:0000313" key="13">
    <source>
        <dbReference type="EMBL" id="KAG2470688.1"/>
    </source>
</evidence>
<dbReference type="InterPro" id="IPR046448">
    <property type="entry name" value="ECSIT_N"/>
</dbReference>
<evidence type="ECO:0000256" key="2">
    <source>
        <dbReference type="ARBA" id="ARBA00004173"/>
    </source>
</evidence>
<keyword evidence="9" id="KW-0809">Transit peptide</keyword>
<keyword evidence="8" id="KW-0391">Immunity</keyword>
<dbReference type="InterPro" id="IPR010418">
    <property type="entry name" value="ECSIT"/>
</dbReference>
<evidence type="ECO:0000256" key="10">
    <source>
        <dbReference type="ARBA" id="ARBA00023128"/>
    </source>
</evidence>
<reference evidence="13 14" key="1">
    <citation type="journal article" date="2021" name="Cell">
        <title>Tracing the genetic footprints of vertebrate landing in non-teleost ray-finned fishes.</title>
        <authorList>
            <person name="Bi X."/>
            <person name="Wang K."/>
            <person name="Yang L."/>
            <person name="Pan H."/>
            <person name="Jiang H."/>
            <person name="Wei Q."/>
            <person name="Fang M."/>
            <person name="Yu H."/>
            <person name="Zhu C."/>
            <person name="Cai Y."/>
            <person name="He Y."/>
            <person name="Gan X."/>
            <person name="Zeng H."/>
            <person name="Yu D."/>
            <person name="Zhu Y."/>
            <person name="Jiang H."/>
            <person name="Qiu Q."/>
            <person name="Yang H."/>
            <person name="Zhang Y.E."/>
            <person name="Wang W."/>
            <person name="Zhu M."/>
            <person name="He S."/>
            <person name="Zhang G."/>
        </authorList>
    </citation>
    <scope>NUCLEOTIDE SEQUENCE [LARGE SCALE GENOMIC DNA]</scope>
    <source>
        <strain evidence="13">Bchr_013</strain>
    </source>
</reference>
<accession>A0A8X7XLA9</accession>
<dbReference type="GO" id="GO:0045087">
    <property type="term" value="P:innate immune response"/>
    <property type="evidence" value="ECO:0007669"/>
    <property type="project" value="UniProtKB-KW"/>
</dbReference>
<organism evidence="13 14">
    <name type="scientific">Polypterus senegalus</name>
    <name type="common">Senegal bichir</name>
    <dbReference type="NCBI Taxonomy" id="55291"/>
    <lineage>
        <taxon>Eukaryota</taxon>
        <taxon>Metazoa</taxon>
        <taxon>Chordata</taxon>
        <taxon>Craniata</taxon>
        <taxon>Vertebrata</taxon>
        <taxon>Euteleostomi</taxon>
        <taxon>Actinopterygii</taxon>
        <taxon>Polypteriformes</taxon>
        <taxon>Polypteridae</taxon>
        <taxon>Polypterus</taxon>
    </lineage>
</organism>
<evidence type="ECO:0000256" key="3">
    <source>
        <dbReference type="ARBA" id="ARBA00004496"/>
    </source>
</evidence>
<evidence type="ECO:0000256" key="4">
    <source>
        <dbReference type="ARBA" id="ARBA00007674"/>
    </source>
</evidence>
<keyword evidence="7" id="KW-0399">Innate immunity</keyword>
<comment type="subcellular location">
    <subcellularLocation>
        <location evidence="3">Cytoplasm</location>
    </subcellularLocation>
    <subcellularLocation>
        <location evidence="2">Mitochondrion</location>
    </subcellularLocation>
    <subcellularLocation>
        <location evidence="1">Nucleus</location>
    </subcellularLocation>
</comment>
<name>A0A8X7XLA9_POLSE</name>
<dbReference type="GO" id="GO:0005634">
    <property type="term" value="C:nucleus"/>
    <property type="evidence" value="ECO:0007669"/>
    <property type="project" value="UniProtKB-SubCell"/>
</dbReference>
<dbReference type="GO" id="GO:0007178">
    <property type="term" value="P:cell surface receptor protein serine/threonine kinase signaling pathway"/>
    <property type="evidence" value="ECO:0007669"/>
    <property type="project" value="TreeGrafter"/>
</dbReference>
<evidence type="ECO:0000256" key="8">
    <source>
        <dbReference type="ARBA" id="ARBA00022859"/>
    </source>
</evidence>
<proteinExistence type="inferred from homology"/>
<dbReference type="InterPro" id="IPR029342">
    <property type="entry name" value="ECIST_C"/>
</dbReference>
<keyword evidence="11" id="KW-0539">Nucleus</keyword>
<evidence type="ECO:0000256" key="7">
    <source>
        <dbReference type="ARBA" id="ARBA00022588"/>
    </source>
</evidence>
<dbReference type="EMBL" id="JAATIS010000094">
    <property type="protein sequence ID" value="KAG2470688.1"/>
    <property type="molecule type" value="Genomic_DNA"/>
</dbReference>